<dbReference type="SMR" id="A2ERZ2"/>
<keyword evidence="5" id="KW-0539">Nucleus</keyword>
<keyword evidence="8" id="KW-1185">Reference proteome</keyword>
<dbReference type="RefSeq" id="XP_001316810.1">
    <property type="nucleotide sequence ID" value="XM_001316775.1"/>
</dbReference>
<dbReference type="EMBL" id="DS113471">
    <property type="protein sequence ID" value="EAY04587.1"/>
    <property type="molecule type" value="Genomic_DNA"/>
</dbReference>
<keyword evidence="4" id="KW-0235">DNA replication</keyword>
<reference evidence="7" key="1">
    <citation type="submission" date="2006-10" db="EMBL/GenBank/DDBJ databases">
        <authorList>
            <person name="Amadeo P."/>
            <person name="Zhao Q."/>
            <person name="Wortman J."/>
            <person name="Fraser-Liggett C."/>
            <person name="Carlton J."/>
        </authorList>
    </citation>
    <scope>NUCLEOTIDE SEQUENCE</scope>
    <source>
        <strain evidence="7">G3</strain>
    </source>
</reference>
<dbReference type="InterPro" id="IPR016722">
    <property type="entry name" value="DNA_pol_alpha_bsu"/>
</dbReference>
<reference evidence="7" key="2">
    <citation type="journal article" date="2007" name="Science">
        <title>Draft genome sequence of the sexually transmitted pathogen Trichomonas vaginalis.</title>
        <authorList>
            <person name="Carlton J.M."/>
            <person name="Hirt R.P."/>
            <person name="Silva J.C."/>
            <person name="Delcher A.L."/>
            <person name="Schatz M."/>
            <person name="Zhao Q."/>
            <person name="Wortman J.R."/>
            <person name="Bidwell S.L."/>
            <person name="Alsmark U.C.M."/>
            <person name="Besteiro S."/>
            <person name="Sicheritz-Ponten T."/>
            <person name="Noel C.J."/>
            <person name="Dacks J.B."/>
            <person name="Foster P.G."/>
            <person name="Simillion C."/>
            <person name="Van de Peer Y."/>
            <person name="Miranda-Saavedra D."/>
            <person name="Barton G.J."/>
            <person name="Westrop G.D."/>
            <person name="Mueller S."/>
            <person name="Dessi D."/>
            <person name="Fiori P.L."/>
            <person name="Ren Q."/>
            <person name="Paulsen I."/>
            <person name="Zhang H."/>
            <person name="Bastida-Corcuera F.D."/>
            <person name="Simoes-Barbosa A."/>
            <person name="Brown M.T."/>
            <person name="Hayes R.D."/>
            <person name="Mukherjee M."/>
            <person name="Okumura C.Y."/>
            <person name="Schneider R."/>
            <person name="Smith A.J."/>
            <person name="Vanacova S."/>
            <person name="Villalvazo M."/>
            <person name="Haas B.J."/>
            <person name="Pertea M."/>
            <person name="Feldblyum T.V."/>
            <person name="Utterback T.R."/>
            <person name="Shu C.L."/>
            <person name="Osoegawa K."/>
            <person name="de Jong P.J."/>
            <person name="Hrdy I."/>
            <person name="Horvathova L."/>
            <person name="Zubacova Z."/>
            <person name="Dolezal P."/>
            <person name="Malik S.B."/>
            <person name="Logsdon J.M. Jr."/>
            <person name="Henze K."/>
            <person name="Gupta A."/>
            <person name="Wang C.C."/>
            <person name="Dunne R.L."/>
            <person name="Upcroft J.A."/>
            <person name="Upcroft P."/>
            <person name="White O."/>
            <person name="Salzberg S.L."/>
            <person name="Tang P."/>
            <person name="Chiu C.-H."/>
            <person name="Lee Y.-S."/>
            <person name="Embley T.M."/>
            <person name="Coombs G.H."/>
            <person name="Mottram J.C."/>
            <person name="Tachezy J."/>
            <person name="Fraser-Liggett C.M."/>
            <person name="Johnson P.J."/>
        </authorList>
    </citation>
    <scope>NUCLEOTIDE SEQUENCE [LARGE SCALE GENOMIC DNA]</scope>
    <source>
        <strain evidence="7">G3</strain>
    </source>
</reference>
<dbReference type="Proteomes" id="UP000001542">
    <property type="component" value="Unassembled WGS sequence"/>
</dbReference>
<comment type="subcellular location">
    <subcellularLocation>
        <location evidence="1">Nucleus</location>
    </subcellularLocation>
</comment>
<gene>
    <name evidence="7" type="ORF">TVAG_233230</name>
</gene>
<feature type="domain" description="DNA polymerase alpha/delta/epsilon subunit B" evidence="6">
    <location>
        <begin position="150"/>
        <end position="336"/>
    </location>
</feature>
<evidence type="ECO:0000256" key="1">
    <source>
        <dbReference type="ARBA" id="ARBA00004123"/>
    </source>
</evidence>
<dbReference type="GO" id="GO:0003677">
    <property type="term" value="F:DNA binding"/>
    <property type="evidence" value="ECO:0007669"/>
    <property type="project" value="InterPro"/>
</dbReference>
<dbReference type="Pfam" id="PF04042">
    <property type="entry name" value="DNA_pol_E_B"/>
    <property type="match status" value="1"/>
</dbReference>
<evidence type="ECO:0000259" key="6">
    <source>
        <dbReference type="Pfam" id="PF04042"/>
    </source>
</evidence>
<dbReference type="Gene3D" id="3.60.21.60">
    <property type="match status" value="1"/>
</dbReference>
<protein>
    <recommendedName>
        <fullName evidence="3">DNA polymerase alpha subunit B</fullName>
    </recommendedName>
</protein>
<dbReference type="KEGG" id="tva:4762450"/>
<evidence type="ECO:0000256" key="3">
    <source>
        <dbReference type="ARBA" id="ARBA00018596"/>
    </source>
</evidence>
<dbReference type="OrthoDB" id="10564955at2759"/>
<organism evidence="7 8">
    <name type="scientific">Trichomonas vaginalis (strain ATCC PRA-98 / G3)</name>
    <dbReference type="NCBI Taxonomy" id="412133"/>
    <lineage>
        <taxon>Eukaryota</taxon>
        <taxon>Metamonada</taxon>
        <taxon>Parabasalia</taxon>
        <taxon>Trichomonadida</taxon>
        <taxon>Trichomonadidae</taxon>
        <taxon>Trichomonas</taxon>
    </lineage>
</organism>
<dbReference type="InterPro" id="IPR007185">
    <property type="entry name" value="DNA_pol_a/d/e_bsu"/>
</dbReference>
<dbReference type="GO" id="GO:0005658">
    <property type="term" value="C:alpha DNA polymerase:primase complex"/>
    <property type="evidence" value="ECO:0000318"/>
    <property type="project" value="GO_Central"/>
</dbReference>
<evidence type="ECO:0000256" key="5">
    <source>
        <dbReference type="ARBA" id="ARBA00023242"/>
    </source>
</evidence>
<evidence type="ECO:0000256" key="2">
    <source>
        <dbReference type="ARBA" id="ARBA00007299"/>
    </source>
</evidence>
<dbReference type="AlphaFoldDB" id="A2ERZ2"/>
<dbReference type="InParanoid" id="A2ERZ2"/>
<evidence type="ECO:0000313" key="7">
    <source>
        <dbReference type="EMBL" id="EAY04587.1"/>
    </source>
</evidence>
<dbReference type="VEuPathDB" id="TrichDB:TVAGG3_0486780"/>
<dbReference type="GO" id="GO:0006270">
    <property type="term" value="P:DNA replication initiation"/>
    <property type="evidence" value="ECO:0000318"/>
    <property type="project" value="GO_Central"/>
</dbReference>
<dbReference type="STRING" id="5722.A2ERZ2"/>
<evidence type="ECO:0000313" key="8">
    <source>
        <dbReference type="Proteomes" id="UP000001542"/>
    </source>
</evidence>
<name>A2ERZ2_TRIV3</name>
<sequence length="379" mass="42584">MSARLLIKEPPSIRYFSSQLPSIQKDLSNYVDSMAQDIKKANNITEEFNFDLETANTGDLLIYGRIYAKLDNDNPSEKLIGHKAQIQLTSKFSRPYLDFEAKLNETYYYRGQIVVVLGTFQNSVFVAKQIYSNCRVAKPHEISTLFNTKITVAAGPYFKENLSEVQDFAEGVLENKPDLAIFLGPFIPADCKLLYAKECNRTGEDLTKEVLTILSNNHKNCVFVSSAEDSIADPVLPTKAFMPSTDNYSVTMDPVFIEYGDLDLFLTSYQSYKLIANNFEGKKTVNGTEVGSRITTILTEFANQQSICPGIDEQVQQSFISHFRPVRPPHVFVVPGQPNATVSVDDDVTTILINPAIRRSFAMIRVKDGKVNSEIMKFK</sequence>
<dbReference type="PANTHER" id="PTHR23061">
    <property type="entry name" value="DNA POLYMERASE 2 ALPHA 70 KDA SUBUNIT"/>
    <property type="match status" value="1"/>
</dbReference>
<proteinExistence type="inferred from homology"/>
<evidence type="ECO:0000256" key="4">
    <source>
        <dbReference type="ARBA" id="ARBA00022705"/>
    </source>
</evidence>
<comment type="similarity">
    <text evidence="2">Belongs to the DNA polymerase alpha subunit B family.</text>
</comment>
<accession>A2ERZ2</accession>
<dbReference type="VEuPathDB" id="TrichDB:TVAG_233230"/>
<dbReference type="PANTHER" id="PTHR23061:SF12">
    <property type="entry name" value="DNA POLYMERASE ALPHA SUBUNIT B"/>
    <property type="match status" value="1"/>
</dbReference>